<keyword evidence="2" id="KW-1185">Reference proteome</keyword>
<accession>A0A1R3R8P8</accession>
<evidence type="ECO:0000313" key="1">
    <source>
        <dbReference type="EMBL" id="OOF90862.1"/>
    </source>
</evidence>
<dbReference type="STRING" id="602072.A0A1R3R8P8"/>
<organism evidence="1 2">
    <name type="scientific">Aspergillus carbonarius (strain ITEM 5010)</name>
    <dbReference type="NCBI Taxonomy" id="602072"/>
    <lineage>
        <taxon>Eukaryota</taxon>
        <taxon>Fungi</taxon>
        <taxon>Dikarya</taxon>
        <taxon>Ascomycota</taxon>
        <taxon>Pezizomycotina</taxon>
        <taxon>Eurotiomycetes</taxon>
        <taxon>Eurotiomycetidae</taxon>
        <taxon>Eurotiales</taxon>
        <taxon>Aspergillaceae</taxon>
        <taxon>Aspergillus</taxon>
        <taxon>Aspergillus subgen. Circumdati</taxon>
    </lineage>
</organism>
<dbReference type="OrthoDB" id="288942at2759"/>
<name>A0A1R3R8P8_ASPC5</name>
<protein>
    <submittedName>
        <fullName evidence="1">Uncharacterized protein</fullName>
    </submittedName>
</protein>
<dbReference type="Proteomes" id="UP000188318">
    <property type="component" value="Unassembled WGS sequence"/>
</dbReference>
<sequence length="320" mass="37194">MIYMFVVASTPAHVFDPTTHPYPRQALYCRPGFPSPRRISVSLLQTCQRIYTEAALLPAASNTHTFWSCYGPPHARHSADPAKYFARMTAPQREAVSKLQFFTQEPYLKSGLRGILQSLNYSSGMGICLKKLTLTLRHSDWLYWELNWSLAMDPFRGQTVTATEIEEGEGSEVDEKAWGTQFVYVPALEELVIQLETVMDKRDQLDAIVRMARTWRFPLVREEGWFLVYEEEGERACRWIGVTEEAMREEVHRGWWPGQVSRKEWEAADAEEWAQRARSVPKFMPLRAGEEVDYDPSIDQEFYFVSMTWKRHRMLPAEHG</sequence>
<gene>
    <name evidence="1" type="ORF">ASPCADRAFT_156177</name>
</gene>
<dbReference type="VEuPathDB" id="FungiDB:ASPCADRAFT_156177"/>
<evidence type="ECO:0000313" key="2">
    <source>
        <dbReference type="Proteomes" id="UP000188318"/>
    </source>
</evidence>
<dbReference type="OMA" id="RMREDWL"/>
<dbReference type="EMBL" id="KV907514">
    <property type="protein sequence ID" value="OOF90862.1"/>
    <property type="molecule type" value="Genomic_DNA"/>
</dbReference>
<proteinExistence type="predicted"/>
<reference evidence="2" key="1">
    <citation type="journal article" date="2017" name="Genome Biol.">
        <title>Comparative genomics reveals high biological diversity and specific adaptations in the industrially and medically important fungal genus Aspergillus.</title>
        <authorList>
            <person name="de Vries R.P."/>
            <person name="Riley R."/>
            <person name="Wiebenga A."/>
            <person name="Aguilar-Osorio G."/>
            <person name="Amillis S."/>
            <person name="Uchima C.A."/>
            <person name="Anderluh G."/>
            <person name="Asadollahi M."/>
            <person name="Askin M."/>
            <person name="Barry K."/>
            <person name="Battaglia E."/>
            <person name="Bayram O."/>
            <person name="Benocci T."/>
            <person name="Braus-Stromeyer S.A."/>
            <person name="Caldana C."/>
            <person name="Canovas D."/>
            <person name="Cerqueira G.C."/>
            <person name="Chen F."/>
            <person name="Chen W."/>
            <person name="Choi C."/>
            <person name="Clum A."/>
            <person name="Dos Santos R.A."/>
            <person name="Damasio A.R."/>
            <person name="Diallinas G."/>
            <person name="Emri T."/>
            <person name="Fekete E."/>
            <person name="Flipphi M."/>
            <person name="Freyberg S."/>
            <person name="Gallo A."/>
            <person name="Gournas C."/>
            <person name="Habgood R."/>
            <person name="Hainaut M."/>
            <person name="Harispe M.L."/>
            <person name="Henrissat B."/>
            <person name="Hilden K.S."/>
            <person name="Hope R."/>
            <person name="Hossain A."/>
            <person name="Karabika E."/>
            <person name="Karaffa L."/>
            <person name="Karanyi Z."/>
            <person name="Krasevec N."/>
            <person name="Kuo A."/>
            <person name="Kusch H."/>
            <person name="LaButti K."/>
            <person name="Lagendijk E.L."/>
            <person name="Lapidus A."/>
            <person name="Levasseur A."/>
            <person name="Lindquist E."/>
            <person name="Lipzen A."/>
            <person name="Logrieco A.F."/>
            <person name="MacCabe A."/>
            <person name="Maekelae M.R."/>
            <person name="Malavazi I."/>
            <person name="Melin P."/>
            <person name="Meyer V."/>
            <person name="Mielnichuk N."/>
            <person name="Miskei M."/>
            <person name="Molnar A.P."/>
            <person name="Mule G."/>
            <person name="Ngan C.Y."/>
            <person name="Orejas M."/>
            <person name="Orosz E."/>
            <person name="Ouedraogo J.P."/>
            <person name="Overkamp K.M."/>
            <person name="Park H.-S."/>
            <person name="Perrone G."/>
            <person name="Piumi F."/>
            <person name="Punt P.J."/>
            <person name="Ram A.F."/>
            <person name="Ramon A."/>
            <person name="Rauscher S."/>
            <person name="Record E."/>
            <person name="Riano-Pachon D.M."/>
            <person name="Robert V."/>
            <person name="Roehrig J."/>
            <person name="Ruller R."/>
            <person name="Salamov A."/>
            <person name="Salih N.S."/>
            <person name="Samson R.A."/>
            <person name="Sandor E."/>
            <person name="Sanguinetti M."/>
            <person name="Schuetze T."/>
            <person name="Sepcic K."/>
            <person name="Shelest E."/>
            <person name="Sherlock G."/>
            <person name="Sophianopoulou V."/>
            <person name="Squina F.M."/>
            <person name="Sun H."/>
            <person name="Susca A."/>
            <person name="Todd R.B."/>
            <person name="Tsang A."/>
            <person name="Unkles S.E."/>
            <person name="van de Wiele N."/>
            <person name="van Rossen-Uffink D."/>
            <person name="Oliveira J.V."/>
            <person name="Vesth T.C."/>
            <person name="Visser J."/>
            <person name="Yu J.-H."/>
            <person name="Zhou M."/>
            <person name="Andersen M.R."/>
            <person name="Archer D.B."/>
            <person name="Baker S.E."/>
            <person name="Benoit I."/>
            <person name="Brakhage A.A."/>
            <person name="Braus G.H."/>
            <person name="Fischer R."/>
            <person name="Frisvad J.C."/>
            <person name="Goldman G.H."/>
            <person name="Houbraken J."/>
            <person name="Oakley B."/>
            <person name="Pocsi I."/>
            <person name="Scazzocchio C."/>
            <person name="Seiboth B."/>
            <person name="vanKuyk P.A."/>
            <person name="Wortman J."/>
            <person name="Dyer P.S."/>
            <person name="Grigoriev I.V."/>
        </authorList>
    </citation>
    <scope>NUCLEOTIDE SEQUENCE [LARGE SCALE GENOMIC DNA]</scope>
    <source>
        <strain evidence="2">ITEM 5010</strain>
    </source>
</reference>
<dbReference type="AlphaFoldDB" id="A0A1R3R8P8"/>